<feature type="compositionally biased region" description="Basic and acidic residues" evidence="5">
    <location>
        <begin position="437"/>
        <end position="454"/>
    </location>
</feature>
<keyword evidence="8" id="KW-1185">Reference proteome</keyword>
<evidence type="ECO:0000313" key="7">
    <source>
        <dbReference type="EMBL" id="ETE61155.1"/>
    </source>
</evidence>
<dbReference type="Pfam" id="PF01826">
    <property type="entry name" value="TIL"/>
    <property type="match status" value="1"/>
</dbReference>
<evidence type="ECO:0000256" key="3">
    <source>
        <dbReference type="ARBA" id="ARBA00023136"/>
    </source>
</evidence>
<dbReference type="PROSITE" id="PS51233">
    <property type="entry name" value="VWFD"/>
    <property type="match status" value="1"/>
</dbReference>
<comment type="caution">
    <text evidence="7">The sequence shown here is derived from an EMBL/GenBank/DDBJ whole genome shotgun (WGS) entry which is preliminary data.</text>
</comment>
<dbReference type="Gene3D" id="2.10.25.10">
    <property type="entry name" value="Laminin"/>
    <property type="match status" value="1"/>
</dbReference>
<evidence type="ECO:0000259" key="6">
    <source>
        <dbReference type="PROSITE" id="PS51233"/>
    </source>
</evidence>
<dbReference type="FunFam" id="2.10.25.10:FF:000055">
    <property type="entry name" value="alpha-tectorin isoform X1"/>
    <property type="match status" value="1"/>
</dbReference>
<dbReference type="Pfam" id="PF00094">
    <property type="entry name" value="VWD"/>
    <property type="match status" value="1"/>
</dbReference>
<evidence type="ECO:0000313" key="8">
    <source>
        <dbReference type="Proteomes" id="UP000018936"/>
    </source>
</evidence>
<gene>
    <name evidence="7" type="primary">ZAN</name>
    <name evidence="7" type="ORF">L345_13094</name>
</gene>
<comment type="subcellular location">
    <subcellularLocation>
        <location evidence="1">Membrane</location>
    </subcellularLocation>
</comment>
<proteinExistence type="predicted"/>
<evidence type="ECO:0000256" key="5">
    <source>
        <dbReference type="SAM" id="MobiDB-lite"/>
    </source>
</evidence>
<protein>
    <submittedName>
        <fullName evidence="7">Zonadhesin</fullName>
    </submittedName>
</protein>
<dbReference type="PANTHER" id="PTHR46160:SF9">
    <property type="entry name" value="PROTEIN PRY2-RELATED"/>
    <property type="match status" value="1"/>
</dbReference>
<feature type="non-terminal residue" evidence="7">
    <location>
        <position position="489"/>
    </location>
</feature>
<dbReference type="Pfam" id="PF08742">
    <property type="entry name" value="C8"/>
    <property type="match status" value="1"/>
</dbReference>
<dbReference type="OrthoDB" id="5945029at2759"/>
<dbReference type="InterPro" id="IPR002919">
    <property type="entry name" value="TIL_dom"/>
</dbReference>
<dbReference type="InterPro" id="IPR001846">
    <property type="entry name" value="VWF_type-D"/>
</dbReference>
<dbReference type="Proteomes" id="UP000018936">
    <property type="component" value="Unassembled WGS sequence"/>
</dbReference>
<organism evidence="7 8">
    <name type="scientific">Ophiophagus hannah</name>
    <name type="common">King cobra</name>
    <name type="synonym">Naja hannah</name>
    <dbReference type="NCBI Taxonomy" id="8665"/>
    <lineage>
        <taxon>Eukaryota</taxon>
        <taxon>Metazoa</taxon>
        <taxon>Chordata</taxon>
        <taxon>Craniata</taxon>
        <taxon>Vertebrata</taxon>
        <taxon>Euteleostomi</taxon>
        <taxon>Lepidosauria</taxon>
        <taxon>Squamata</taxon>
        <taxon>Bifurcata</taxon>
        <taxon>Unidentata</taxon>
        <taxon>Episquamata</taxon>
        <taxon>Toxicofera</taxon>
        <taxon>Serpentes</taxon>
        <taxon>Colubroidea</taxon>
        <taxon>Elapidae</taxon>
        <taxon>Elapinae</taxon>
        <taxon>Ophiophagus</taxon>
    </lineage>
</organism>
<keyword evidence="4" id="KW-1015">Disulfide bond</keyword>
<feature type="non-terminal residue" evidence="7">
    <location>
        <position position="1"/>
    </location>
</feature>
<evidence type="ECO:0000256" key="4">
    <source>
        <dbReference type="ARBA" id="ARBA00023157"/>
    </source>
</evidence>
<sequence>PVASLGAPPAAELSSSPLTLLFSPGVATCHVAGDPHYYTFDGKMVSFMGTCTYTLVALCQHDPRLPLFNITAKNEERGQPEASYLRHVMVHVQGVTITLQKSRRVLVRVLDERERRRAGGMIDGQRVRVPVEDRIPGVSIIPRGIYVVIETEFGLVVKFDGNHHLEIQMPGTYFGKVCGMCGNFNNQSADDYLMPNGHQAANDSHCQPDNRPDLNPSCSGQELEHLSGLCLEIMTPKYQACHSLVDPKLFFQNCLYDMCQYQGMPSVLCDNIQSYVETCKSHGVTGISWRNSTFCPLPCPPNSHFSECASPCPATCSNLYAPASCLHPAACVEGCDCDPGYVLSDLTCVTLQECGCLDPQQEYHHDLCGGLSGGDHLVVFLPDIPTRRRQLGLLKVATAGIKPAKAIQAPHLLSFLSSLETPGNRPAKHLPASGRRPVRELRWSSQQRVHEAGRDLGSDAQCLWQQLGGYGQEEGAGQQQREPGPCQSQ</sequence>
<feature type="domain" description="VWFD" evidence="6">
    <location>
        <begin position="27"/>
        <end position="219"/>
    </location>
</feature>
<dbReference type="InterPro" id="IPR014853">
    <property type="entry name" value="VWF/SSPO/ZAN-like_Cys-rich_dom"/>
</dbReference>
<dbReference type="EMBL" id="AZIM01004133">
    <property type="protein sequence ID" value="ETE61155.1"/>
    <property type="molecule type" value="Genomic_DNA"/>
</dbReference>
<keyword evidence="2" id="KW-0732">Signal</keyword>
<name>V8NGE5_OPHHA</name>
<dbReference type="SUPFAM" id="SSF57567">
    <property type="entry name" value="Serine protease inhibitors"/>
    <property type="match status" value="1"/>
</dbReference>
<evidence type="ECO:0000256" key="1">
    <source>
        <dbReference type="ARBA" id="ARBA00004370"/>
    </source>
</evidence>
<evidence type="ECO:0000256" key="2">
    <source>
        <dbReference type="ARBA" id="ARBA00022729"/>
    </source>
</evidence>
<dbReference type="SMART" id="SM00832">
    <property type="entry name" value="C8"/>
    <property type="match status" value="1"/>
</dbReference>
<dbReference type="SMART" id="SM00216">
    <property type="entry name" value="VWD"/>
    <property type="match status" value="1"/>
</dbReference>
<dbReference type="GO" id="GO:0016020">
    <property type="term" value="C:membrane"/>
    <property type="evidence" value="ECO:0007669"/>
    <property type="project" value="UniProtKB-SubCell"/>
</dbReference>
<keyword evidence="3" id="KW-0472">Membrane</keyword>
<accession>V8NGE5</accession>
<reference evidence="7 8" key="1">
    <citation type="journal article" date="2013" name="Proc. Natl. Acad. Sci. U.S.A.">
        <title>The king cobra genome reveals dynamic gene evolution and adaptation in the snake venom system.</title>
        <authorList>
            <person name="Vonk F.J."/>
            <person name="Casewell N.R."/>
            <person name="Henkel C.V."/>
            <person name="Heimberg A.M."/>
            <person name="Jansen H.J."/>
            <person name="McCleary R.J."/>
            <person name="Kerkkamp H.M."/>
            <person name="Vos R.A."/>
            <person name="Guerreiro I."/>
            <person name="Calvete J.J."/>
            <person name="Wuster W."/>
            <person name="Woods A.E."/>
            <person name="Logan J.M."/>
            <person name="Harrison R.A."/>
            <person name="Castoe T.A."/>
            <person name="de Koning A.P."/>
            <person name="Pollock D.D."/>
            <person name="Yandell M."/>
            <person name="Calderon D."/>
            <person name="Renjifo C."/>
            <person name="Currier R.B."/>
            <person name="Salgado D."/>
            <person name="Pla D."/>
            <person name="Sanz L."/>
            <person name="Hyder A.S."/>
            <person name="Ribeiro J.M."/>
            <person name="Arntzen J.W."/>
            <person name="van den Thillart G.E."/>
            <person name="Boetzer M."/>
            <person name="Pirovano W."/>
            <person name="Dirks R.P."/>
            <person name="Spaink H.P."/>
            <person name="Duboule D."/>
            <person name="McGlinn E."/>
            <person name="Kini R.M."/>
            <person name="Richardson M.K."/>
        </authorList>
    </citation>
    <scope>NUCLEOTIDE SEQUENCE</scope>
    <source>
        <tissue evidence="7">Blood</tissue>
    </source>
</reference>
<dbReference type="InterPro" id="IPR052749">
    <property type="entry name" value="Alpha-tectorin"/>
</dbReference>
<dbReference type="CDD" id="cd19941">
    <property type="entry name" value="TIL"/>
    <property type="match status" value="1"/>
</dbReference>
<feature type="region of interest" description="Disordered" evidence="5">
    <location>
        <begin position="423"/>
        <end position="454"/>
    </location>
</feature>
<dbReference type="InterPro" id="IPR036084">
    <property type="entry name" value="Ser_inhib-like_sf"/>
</dbReference>
<dbReference type="AlphaFoldDB" id="V8NGE5"/>
<dbReference type="PANTHER" id="PTHR46160">
    <property type="entry name" value="ALPHA-TECTORIN-RELATED"/>
    <property type="match status" value="1"/>
</dbReference>